<evidence type="ECO:0000313" key="2">
    <source>
        <dbReference type="EMBL" id="MFD2531918.1"/>
    </source>
</evidence>
<keyword evidence="3" id="KW-1185">Reference proteome</keyword>
<sequence length="52" mass="5794">MDRETKLLIGGLVIAGIGFFIPLYSALFREGLDRFIYCFANRGDFHGAPVKS</sequence>
<keyword evidence="1" id="KW-0812">Transmembrane</keyword>
<reference evidence="3" key="1">
    <citation type="journal article" date="2019" name="Int. J. Syst. Evol. Microbiol.">
        <title>The Global Catalogue of Microorganisms (GCM) 10K type strain sequencing project: providing services to taxonomists for standard genome sequencing and annotation.</title>
        <authorList>
            <consortium name="The Broad Institute Genomics Platform"/>
            <consortium name="The Broad Institute Genome Sequencing Center for Infectious Disease"/>
            <person name="Wu L."/>
            <person name="Ma J."/>
        </authorList>
    </citation>
    <scope>NUCLEOTIDE SEQUENCE [LARGE SCALE GENOMIC DNA]</scope>
    <source>
        <strain evidence="3">KCTC 52042</strain>
    </source>
</reference>
<evidence type="ECO:0000313" key="3">
    <source>
        <dbReference type="Proteomes" id="UP001597460"/>
    </source>
</evidence>
<keyword evidence="1" id="KW-1133">Transmembrane helix</keyword>
<evidence type="ECO:0000256" key="1">
    <source>
        <dbReference type="SAM" id="Phobius"/>
    </source>
</evidence>
<organism evidence="2 3">
    <name type="scientific">Gracilimonas halophila</name>
    <dbReference type="NCBI Taxonomy" id="1834464"/>
    <lineage>
        <taxon>Bacteria</taxon>
        <taxon>Pseudomonadati</taxon>
        <taxon>Balneolota</taxon>
        <taxon>Balneolia</taxon>
        <taxon>Balneolales</taxon>
        <taxon>Balneolaceae</taxon>
        <taxon>Gracilimonas</taxon>
    </lineage>
</organism>
<proteinExistence type="predicted"/>
<gene>
    <name evidence="2" type="ORF">ACFSVN_05630</name>
</gene>
<comment type="caution">
    <text evidence="2">The sequence shown here is derived from an EMBL/GenBank/DDBJ whole genome shotgun (WGS) entry which is preliminary data.</text>
</comment>
<dbReference type="EMBL" id="JBHULI010000022">
    <property type="protein sequence ID" value="MFD2531918.1"/>
    <property type="molecule type" value="Genomic_DNA"/>
</dbReference>
<keyword evidence="1" id="KW-0472">Membrane</keyword>
<feature type="transmembrane region" description="Helical" evidence="1">
    <location>
        <begin position="7"/>
        <end position="27"/>
    </location>
</feature>
<dbReference type="Proteomes" id="UP001597460">
    <property type="component" value="Unassembled WGS sequence"/>
</dbReference>
<protein>
    <submittedName>
        <fullName evidence="2">Uncharacterized protein</fullName>
    </submittedName>
</protein>
<name>A0ABW5JGQ9_9BACT</name>
<accession>A0ABW5JGQ9</accession>
<dbReference type="RefSeq" id="WP_390299830.1">
    <property type="nucleotide sequence ID" value="NZ_JBHULI010000022.1"/>
</dbReference>